<keyword evidence="3" id="KW-1185">Reference proteome</keyword>
<feature type="region of interest" description="Disordered" evidence="1">
    <location>
        <begin position="1"/>
        <end position="86"/>
    </location>
</feature>
<dbReference type="VEuPathDB" id="FungiDB:SI65_00973"/>
<comment type="caution">
    <text evidence="2">The sequence shown here is derived from an EMBL/GenBank/DDBJ whole genome shotgun (WGS) entry which is preliminary data.</text>
</comment>
<evidence type="ECO:0000313" key="3">
    <source>
        <dbReference type="Proteomes" id="UP000094569"/>
    </source>
</evidence>
<gene>
    <name evidence="2" type="ORF">SI65_00973</name>
</gene>
<evidence type="ECO:0000313" key="2">
    <source>
        <dbReference type="EMBL" id="ODM23384.1"/>
    </source>
</evidence>
<evidence type="ECO:0000256" key="1">
    <source>
        <dbReference type="SAM" id="MobiDB-lite"/>
    </source>
</evidence>
<proteinExistence type="predicted"/>
<sequence>MAPVTRLLARDHAPGTPQQQDDSLIHGTARSAKIRKRPKLEKPDKQNTAPGLEHLQALEAVNQRETPPAESIPDNLDTALPASPLSDRDIEMIDQILSVLSEPQSPDE</sequence>
<dbReference type="EMBL" id="JXNT01000001">
    <property type="protein sequence ID" value="ODM23384.1"/>
    <property type="molecule type" value="Genomic_DNA"/>
</dbReference>
<dbReference type="Proteomes" id="UP000094569">
    <property type="component" value="Unassembled WGS sequence"/>
</dbReference>
<accession>A0A1E3BQX7</accession>
<dbReference type="AlphaFoldDB" id="A0A1E3BQX7"/>
<organism evidence="2 3">
    <name type="scientific">Aspergillus cristatus</name>
    <name type="common">Chinese Fuzhuan brick tea-fermentation fungus</name>
    <name type="synonym">Eurotium cristatum</name>
    <dbReference type="NCBI Taxonomy" id="573508"/>
    <lineage>
        <taxon>Eukaryota</taxon>
        <taxon>Fungi</taxon>
        <taxon>Dikarya</taxon>
        <taxon>Ascomycota</taxon>
        <taxon>Pezizomycotina</taxon>
        <taxon>Eurotiomycetes</taxon>
        <taxon>Eurotiomycetidae</taxon>
        <taxon>Eurotiales</taxon>
        <taxon>Aspergillaceae</taxon>
        <taxon>Aspergillus</taxon>
        <taxon>Aspergillus subgen. Aspergillus</taxon>
    </lineage>
</organism>
<dbReference type="OrthoDB" id="4514681at2759"/>
<name>A0A1E3BQX7_ASPCR</name>
<reference evidence="2 3" key="1">
    <citation type="journal article" date="2016" name="BMC Genomics">
        <title>Comparative genomic and transcriptomic analyses of the Fuzhuan brick tea-fermentation fungus Aspergillus cristatus.</title>
        <authorList>
            <person name="Ge Y."/>
            <person name="Wang Y."/>
            <person name="Liu Y."/>
            <person name="Tan Y."/>
            <person name="Ren X."/>
            <person name="Zhang X."/>
            <person name="Hyde K.D."/>
            <person name="Liu Y."/>
            <person name="Liu Z."/>
        </authorList>
    </citation>
    <scope>NUCLEOTIDE SEQUENCE [LARGE SCALE GENOMIC DNA]</scope>
    <source>
        <strain evidence="2 3">GZAAS20.1005</strain>
    </source>
</reference>
<protein>
    <submittedName>
        <fullName evidence="2">Uncharacterized protein</fullName>
    </submittedName>
</protein>